<protein>
    <submittedName>
        <fullName evidence="2">Uncharacterized protein</fullName>
    </submittedName>
</protein>
<organism evidence="2 3">
    <name type="scientific">Periplaneta americana</name>
    <name type="common">American cockroach</name>
    <name type="synonym">Blatta americana</name>
    <dbReference type="NCBI Taxonomy" id="6978"/>
    <lineage>
        <taxon>Eukaryota</taxon>
        <taxon>Metazoa</taxon>
        <taxon>Ecdysozoa</taxon>
        <taxon>Arthropoda</taxon>
        <taxon>Hexapoda</taxon>
        <taxon>Insecta</taxon>
        <taxon>Pterygota</taxon>
        <taxon>Neoptera</taxon>
        <taxon>Polyneoptera</taxon>
        <taxon>Dictyoptera</taxon>
        <taxon>Blattodea</taxon>
        <taxon>Blattoidea</taxon>
        <taxon>Blattidae</taxon>
        <taxon>Blattinae</taxon>
        <taxon>Periplaneta</taxon>
    </lineage>
</organism>
<sequence>MAFDTKTNYTPFQGIGCVTRRDCLLKDALEGMVNGRRVRGKRRYQMIDDLRYMDHIQRRRPGWRVGIVLAFYAEGCRFDPGPGRQAHNDDEYLQYRYKLYSIGAVTDPCGTLADMFIPDEKDVRTLTLNVRFVRNEHIMEIESAEGQHALALNIEKVQAGILVNRLKRMAGEHPEITLPQLLRNELHVKFVWDIEPYPRERELKNYDQREEEEEQSDREKLQLERDPLGAVSLGKSVLGKIALGNISLDKTNWENYPGITNGL</sequence>
<feature type="region of interest" description="Disordered" evidence="1">
    <location>
        <begin position="204"/>
        <end position="224"/>
    </location>
</feature>
<accession>A0ABQ8S606</accession>
<reference evidence="2 3" key="1">
    <citation type="journal article" date="2022" name="Allergy">
        <title>Genome assembly and annotation of Periplaneta americana reveal a comprehensive cockroach allergen profile.</title>
        <authorList>
            <person name="Wang L."/>
            <person name="Xiong Q."/>
            <person name="Saelim N."/>
            <person name="Wang L."/>
            <person name="Nong W."/>
            <person name="Wan A.T."/>
            <person name="Shi M."/>
            <person name="Liu X."/>
            <person name="Cao Q."/>
            <person name="Hui J.H.L."/>
            <person name="Sookrung N."/>
            <person name="Leung T.F."/>
            <person name="Tungtrongchitr A."/>
            <person name="Tsui S.K.W."/>
        </authorList>
    </citation>
    <scope>NUCLEOTIDE SEQUENCE [LARGE SCALE GENOMIC DNA]</scope>
    <source>
        <strain evidence="2">PWHHKU_190912</strain>
    </source>
</reference>
<proteinExistence type="predicted"/>
<evidence type="ECO:0000313" key="2">
    <source>
        <dbReference type="EMBL" id="KAJ4429301.1"/>
    </source>
</evidence>
<keyword evidence="3" id="KW-1185">Reference proteome</keyword>
<name>A0ABQ8S606_PERAM</name>
<dbReference type="EMBL" id="JAJSOF020000036">
    <property type="protein sequence ID" value="KAJ4429301.1"/>
    <property type="molecule type" value="Genomic_DNA"/>
</dbReference>
<gene>
    <name evidence="2" type="ORF">ANN_26305</name>
</gene>
<evidence type="ECO:0000256" key="1">
    <source>
        <dbReference type="SAM" id="MobiDB-lite"/>
    </source>
</evidence>
<comment type="caution">
    <text evidence="2">The sequence shown here is derived from an EMBL/GenBank/DDBJ whole genome shotgun (WGS) entry which is preliminary data.</text>
</comment>
<dbReference type="Proteomes" id="UP001148838">
    <property type="component" value="Unassembled WGS sequence"/>
</dbReference>
<evidence type="ECO:0000313" key="3">
    <source>
        <dbReference type="Proteomes" id="UP001148838"/>
    </source>
</evidence>